<gene>
    <name evidence="2" type="ORF">QBC38DRAFT_373119</name>
</gene>
<organism evidence="2 3">
    <name type="scientific">Podospora fimiseda</name>
    <dbReference type="NCBI Taxonomy" id="252190"/>
    <lineage>
        <taxon>Eukaryota</taxon>
        <taxon>Fungi</taxon>
        <taxon>Dikarya</taxon>
        <taxon>Ascomycota</taxon>
        <taxon>Pezizomycotina</taxon>
        <taxon>Sordariomycetes</taxon>
        <taxon>Sordariomycetidae</taxon>
        <taxon>Sordariales</taxon>
        <taxon>Podosporaceae</taxon>
        <taxon>Podospora</taxon>
    </lineage>
</organism>
<reference evidence="2" key="2">
    <citation type="submission" date="2023-05" db="EMBL/GenBank/DDBJ databases">
        <authorList>
            <consortium name="Lawrence Berkeley National Laboratory"/>
            <person name="Steindorff A."/>
            <person name="Hensen N."/>
            <person name="Bonometti L."/>
            <person name="Westerberg I."/>
            <person name="Brannstrom I.O."/>
            <person name="Guillou S."/>
            <person name="Cros-Aarteil S."/>
            <person name="Calhoun S."/>
            <person name="Haridas S."/>
            <person name="Kuo A."/>
            <person name="Mondo S."/>
            <person name="Pangilinan J."/>
            <person name="Riley R."/>
            <person name="Labutti K."/>
            <person name="Andreopoulos B."/>
            <person name="Lipzen A."/>
            <person name="Chen C."/>
            <person name="Yanf M."/>
            <person name="Daum C."/>
            <person name="Ng V."/>
            <person name="Clum A."/>
            <person name="Ohm R."/>
            <person name="Martin F."/>
            <person name="Silar P."/>
            <person name="Natvig D."/>
            <person name="Lalanne C."/>
            <person name="Gautier V."/>
            <person name="Ament-Velasquez S.L."/>
            <person name="Kruys A."/>
            <person name="Hutchinson M.I."/>
            <person name="Powell A.J."/>
            <person name="Barry K."/>
            <person name="Miller A.N."/>
            <person name="Grigoriev I.V."/>
            <person name="Debuchy R."/>
            <person name="Gladieux P."/>
            <person name="Thoren M.H."/>
            <person name="Johannesson H."/>
        </authorList>
    </citation>
    <scope>NUCLEOTIDE SEQUENCE</scope>
    <source>
        <strain evidence="2">CBS 990.96</strain>
    </source>
</reference>
<keyword evidence="3" id="KW-1185">Reference proteome</keyword>
<evidence type="ECO:0000313" key="3">
    <source>
        <dbReference type="Proteomes" id="UP001301958"/>
    </source>
</evidence>
<evidence type="ECO:0000256" key="1">
    <source>
        <dbReference type="SAM" id="MobiDB-lite"/>
    </source>
</evidence>
<proteinExistence type="predicted"/>
<feature type="compositionally biased region" description="Low complexity" evidence="1">
    <location>
        <begin position="1"/>
        <end position="13"/>
    </location>
</feature>
<protein>
    <submittedName>
        <fullName evidence="2">Uncharacterized protein</fullName>
    </submittedName>
</protein>
<dbReference type="AlphaFoldDB" id="A0AAN7BHJ3"/>
<reference evidence="2" key="1">
    <citation type="journal article" date="2023" name="Mol. Phylogenet. Evol.">
        <title>Genome-scale phylogeny and comparative genomics of the fungal order Sordariales.</title>
        <authorList>
            <person name="Hensen N."/>
            <person name="Bonometti L."/>
            <person name="Westerberg I."/>
            <person name="Brannstrom I.O."/>
            <person name="Guillou S."/>
            <person name="Cros-Aarteil S."/>
            <person name="Calhoun S."/>
            <person name="Haridas S."/>
            <person name="Kuo A."/>
            <person name="Mondo S."/>
            <person name="Pangilinan J."/>
            <person name="Riley R."/>
            <person name="LaButti K."/>
            <person name="Andreopoulos B."/>
            <person name="Lipzen A."/>
            <person name="Chen C."/>
            <person name="Yan M."/>
            <person name="Daum C."/>
            <person name="Ng V."/>
            <person name="Clum A."/>
            <person name="Steindorff A."/>
            <person name="Ohm R.A."/>
            <person name="Martin F."/>
            <person name="Silar P."/>
            <person name="Natvig D.O."/>
            <person name="Lalanne C."/>
            <person name="Gautier V."/>
            <person name="Ament-Velasquez S.L."/>
            <person name="Kruys A."/>
            <person name="Hutchinson M.I."/>
            <person name="Powell A.J."/>
            <person name="Barry K."/>
            <person name="Miller A.N."/>
            <person name="Grigoriev I.V."/>
            <person name="Debuchy R."/>
            <person name="Gladieux P."/>
            <person name="Hiltunen Thoren M."/>
            <person name="Johannesson H."/>
        </authorList>
    </citation>
    <scope>NUCLEOTIDE SEQUENCE</scope>
    <source>
        <strain evidence="2">CBS 990.96</strain>
    </source>
</reference>
<accession>A0AAN7BHJ3</accession>
<sequence>MSSNNRSASSASAQLPAGIKKRQSPTGNAYIHLWGGHTGDIWHVAAAQILTQYKKVGDQDSNHPFSNVNIRTCITALRSDDPESEEGKIAGKAGVSWEYLKSIRFPASLVIFKRCTEMTASAEVKRNKETAYRRFVEKNLDHNIAEKSFELQQKYPEKSFNDWLGDDEILKAKNDGTDVPNDQIIHLWCSTTIVMQMMNYLGIAESQKILGSHLSGCHLSRVAGDIDVQGVANRKFNELCVLINQRFIAEPAEKKPKGVVLFNFRKGEVNGQHDSSIEIFNQVRTLCDKLGRQYLLFAIPQMGPEDWTRLENDKKPQQHEIFDLLDVHSLAESKPIDNRIKAFFWHQVATRLQPADISFLGTQNEYGSQMKEHIRTPVPVVGFMGGRSGSVDLPAFVGLRAFSWEKPWLDAAQVAQAARLFNSYPVVVTGFL</sequence>
<comment type="caution">
    <text evidence="2">The sequence shown here is derived from an EMBL/GenBank/DDBJ whole genome shotgun (WGS) entry which is preliminary data.</text>
</comment>
<dbReference type="EMBL" id="MU865427">
    <property type="protein sequence ID" value="KAK4223409.1"/>
    <property type="molecule type" value="Genomic_DNA"/>
</dbReference>
<dbReference type="Proteomes" id="UP001301958">
    <property type="component" value="Unassembled WGS sequence"/>
</dbReference>
<feature type="non-terminal residue" evidence="2">
    <location>
        <position position="432"/>
    </location>
</feature>
<name>A0AAN7BHJ3_9PEZI</name>
<evidence type="ECO:0000313" key="2">
    <source>
        <dbReference type="EMBL" id="KAK4223409.1"/>
    </source>
</evidence>
<feature type="region of interest" description="Disordered" evidence="1">
    <location>
        <begin position="1"/>
        <end position="23"/>
    </location>
</feature>